<feature type="compositionally biased region" description="Polar residues" evidence="1">
    <location>
        <begin position="197"/>
        <end position="228"/>
    </location>
</feature>
<dbReference type="Proteomes" id="UP000013827">
    <property type="component" value="Unassembled WGS sequence"/>
</dbReference>
<dbReference type="EnsemblProtists" id="EOD21498">
    <property type="protein sequence ID" value="EOD21498"/>
    <property type="gene ID" value="EMIHUDRAFT_241094"/>
</dbReference>
<name>A0A0D3JDB3_EMIH1</name>
<evidence type="ECO:0000313" key="3">
    <source>
        <dbReference type="Proteomes" id="UP000013827"/>
    </source>
</evidence>
<dbReference type="KEGG" id="ehx:EMIHUDRAFT_241094"/>
<feature type="compositionally biased region" description="Polar residues" evidence="1">
    <location>
        <begin position="259"/>
        <end position="270"/>
    </location>
</feature>
<reference evidence="2" key="2">
    <citation type="submission" date="2024-10" db="UniProtKB">
        <authorList>
            <consortium name="EnsemblProtists"/>
        </authorList>
    </citation>
    <scope>IDENTIFICATION</scope>
</reference>
<accession>A0A0D3JDB3</accession>
<dbReference type="PaxDb" id="2903-EOD21498"/>
<protein>
    <submittedName>
        <fullName evidence="2">Uncharacterized protein</fullName>
    </submittedName>
</protein>
<dbReference type="HOGENOM" id="CLU_075951_0_0_1"/>
<dbReference type="GeneID" id="17267042"/>
<evidence type="ECO:0000313" key="2">
    <source>
        <dbReference type="EnsemblProtists" id="EOD21498"/>
    </source>
</evidence>
<proteinExistence type="predicted"/>
<reference evidence="3" key="1">
    <citation type="journal article" date="2013" name="Nature">
        <title>Pan genome of the phytoplankton Emiliania underpins its global distribution.</title>
        <authorList>
            <person name="Read B.A."/>
            <person name="Kegel J."/>
            <person name="Klute M.J."/>
            <person name="Kuo A."/>
            <person name="Lefebvre S.C."/>
            <person name="Maumus F."/>
            <person name="Mayer C."/>
            <person name="Miller J."/>
            <person name="Monier A."/>
            <person name="Salamov A."/>
            <person name="Young J."/>
            <person name="Aguilar M."/>
            <person name="Claverie J.M."/>
            <person name="Frickenhaus S."/>
            <person name="Gonzalez K."/>
            <person name="Herman E.K."/>
            <person name="Lin Y.C."/>
            <person name="Napier J."/>
            <person name="Ogata H."/>
            <person name="Sarno A.F."/>
            <person name="Shmutz J."/>
            <person name="Schroeder D."/>
            <person name="de Vargas C."/>
            <person name="Verret F."/>
            <person name="von Dassow P."/>
            <person name="Valentin K."/>
            <person name="Van de Peer Y."/>
            <person name="Wheeler G."/>
            <person name="Dacks J.B."/>
            <person name="Delwiche C.F."/>
            <person name="Dyhrman S.T."/>
            <person name="Glockner G."/>
            <person name="John U."/>
            <person name="Richards T."/>
            <person name="Worden A.Z."/>
            <person name="Zhang X."/>
            <person name="Grigoriev I.V."/>
            <person name="Allen A.E."/>
            <person name="Bidle K."/>
            <person name="Borodovsky M."/>
            <person name="Bowler C."/>
            <person name="Brownlee C."/>
            <person name="Cock J.M."/>
            <person name="Elias M."/>
            <person name="Gladyshev V.N."/>
            <person name="Groth M."/>
            <person name="Guda C."/>
            <person name="Hadaegh A."/>
            <person name="Iglesias-Rodriguez M.D."/>
            <person name="Jenkins J."/>
            <person name="Jones B.M."/>
            <person name="Lawson T."/>
            <person name="Leese F."/>
            <person name="Lindquist E."/>
            <person name="Lobanov A."/>
            <person name="Lomsadze A."/>
            <person name="Malik S.B."/>
            <person name="Marsh M.E."/>
            <person name="Mackinder L."/>
            <person name="Mock T."/>
            <person name="Mueller-Roeber B."/>
            <person name="Pagarete A."/>
            <person name="Parker M."/>
            <person name="Probert I."/>
            <person name="Quesneville H."/>
            <person name="Raines C."/>
            <person name="Rensing S.A."/>
            <person name="Riano-Pachon D.M."/>
            <person name="Richier S."/>
            <person name="Rokitta S."/>
            <person name="Shiraiwa Y."/>
            <person name="Soanes D.M."/>
            <person name="van der Giezen M."/>
            <person name="Wahlund T.M."/>
            <person name="Williams B."/>
            <person name="Wilson W."/>
            <person name="Wolfe G."/>
            <person name="Wurch L.L."/>
        </authorList>
    </citation>
    <scope>NUCLEOTIDE SEQUENCE</scope>
</reference>
<dbReference type="AlphaFoldDB" id="A0A0D3JDB3"/>
<sequence length="318" mass="34191">MRPDGLHHTKMVSAMFLTAIQRRHGLYLSVIAPTLVEKAAAGEHVTVREYKGDFLANSNKGDRTSKHNGIGGDFATMRDVHYEVKCWNSLIKSTTVGRGPWDNGGNVASVGHLYGFGNTLDKALMGVVGCKERGRQWVKKAITRLVLVETLGGIAPPTEQFLHVFAKEAAGTNTDRTAAVAGDAENINKQARKERTNWINKQKNKQATNGFLPASTSPPFVSASSQQVPRHVPMGSRRQSRASEPRQSAGGSDERRQQSGRLPSGVSTIHSLVGPAFDSPLAGLSTASRRRRSAGSGDADGKGGFRTLTCAIGPVPRR</sequence>
<organism evidence="2 3">
    <name type="scientific">Emiliania huxleyi (strain CCMP1516)</name>
    <dbReference type="NCBI Taxonomy" id="280463"/>
    <lineage>
        <taxon>Eukaryota</taxon>
        <taxon>Haptista</taxon>
        <taxon>Haptophyta</taxon>
        <taxon>Prymnesiophyceae</taxon>
        <taxon>Isochrysidales</taxon>
        <taxon>Noelaerhabdaceae</taxon>
        <taxon>Emiliania</taxon>
    </lineage>
</organism>
<feature type="region of interest" description="Disordered" evidence="1">
    <location>
        <begin position="194"/>
        <end position="318"/>
    </location>
</feature>
<dbReference type="RefSeq" id="XP_005773927.1">
    <property type="nucleotide sequence ID" value="XM_005773870.1"/>
</dbReference>
<evidence type="ECO:0000256" key="1">
    <source>
        <dbReference type="SAM" id="MobiDB-lite"/>
    </source>
</evidence>
<keyword evidence="3" id="KW-1185">Reference proteome</keyword>